<evidence type="ECO:0008006" key="14">
    <source>
        <dbReference type="Google" id="ProtNLM"/>
    </source>
</evidence>
<reference evidence="12 13" key="1">
    <citation type="journal article" date="2020" name="G3 (Bethesda)">
        <title>Whole Genome Sequencing and Comparative Genomics of Two Nematicidal Bacillus Strains Reveals a Wide Range of Possible Virulence Factors.</title>
        <authorList>
            <person name="Susic N."/>
            <person name="Janezic S."/>
            <person name="Rupnik M."/>
            <person name="Geric Stare B."/>
        </authorList>
    </citation>
    <scope>NUCLEOTIDE SEQUENCE [LARGE SCALE GENOMIC DNA]</scope>
    <source>
        <strain evidence="12 13">I-1582</strain>
    </source>
</reference>
<dbReference type="AlphaFoldDB" id="A0A800N7X6"/>
<dbReference type="GO" id="GO:0006281">
    <property type="term" value="P:DNA repair"/>
    <property type="evidence" value="ECO:0007669"/>
    <property type="project" value="UniProtKB-KW"/>
</dbReference>
<dbReference type="SUPFAM" id="SSF53098">
    <property type="entry name" value="Ribonuclease H-like"/>
    <property type="match status" value="1"/>
</dbReference>
<dbReference type="PRINTS" id="PR00696">
    <property type="entry name" value="RSOLVASERUVC"/>
</dbReference>
<keyword evidence="9" id="KW-0238">DNA-binding</keyword>
<evidence type="ECO:0000256" key="7">
    <source>
        <dbReference type="ARBA" id="ARBA00022801"/>
    </source>
</evidence>
<evidence type="ECO:0000256" key="10">
    <source>
        <dbReference type="ARBA" id="ARBA00023172"/>
    </source>
</evidence>
<dbReference type="InterPro" id="IPR002176">
    <property type="entry name" value="X-over_junc_endoDNase_RuvC"/>
</dbReference>
<evidence type="ECO:0000256" key="4">
    <source>
        <dbReference type="ARBA" id="ARBA00022723"/>
    </source>
</evidence>
<dbReference type="PANTHER" id="PTHR30194:SF3">
    <property type="entry name" value="CROSSOVER JUNCTION ENDODEOXYRIBONUCLEASE RUVC"/>
    <property type="match status" value="1"/>
</dbReference>
<keyword evidence="6" id="KW-0227">DNA damage</keyword>
<proteinExistence type="inferred from homology"/>
<keyword evidence="7" id="KW-0378">Hydrolase</keyword>
<dbReference type="EMBL" id="VDEM01000142">
    <property type="protein sequence ID" value="KAF0821225.1"/>
    <property type="molecule type" value="Genomic_DNA"/>
</dbReference>
<dbReference type="PANTHER" id="PTHR30194">
    <property type="entry name" value="CROSSOVER JUNCTION ENDODEOXYRIBONUCLEASE RUVC"/>
    <property type="match status" value="1"/>
</dbReference>
<keyword evidence="3" id="KW-0540">Nuclease</keyword>
<protein>
    <recommendedName>
        <fullName evidence="14">Holliday junction nuclease RuvC</fullName>
    </recommendedName>
</protein>
<keyword evidence="10" id="KW-0233">DNA recombination</keyword>
<dbReference type="GO" id="GO:0004520">
    <property type="term" value="F:DNA endonuclease activity"/>
    <property type="evidence" value="ECO:0007669"/>
    <property type="project" value="InterPro"/>
</dbReference>
<dbReference type="GO" id="GO:0046872">
    <property type="term" value="F:metal ion binding"/>
    <property type="evidence" value="ECO:0007669"/>
    <property type="project" value="UniProtKB-KW"/>
</dbReference>
<keyword evidence="11" id="KW-0234">DNA repair</keyword>
<evidence type="ECO:0000256" key="6">
    <source>
        <dbReference type="ARBA" id="ARBA00022763"/>
    </source>
</evidence>
<comment type="similarity">
    <text evidence="1">Belongs to the RuvC family.</text>
</comment>
<dbReference type="OrthoDB" id="2870714at2"/>
<evidence type="ECO:0000256" key="8">
    <source>
        <dbReference type="ARBA" id="ARBA00022842"/>
    </source>
</evidence>
<dbReference type="InterPro" id="IPR012337">
    <property type="entry name" value="RNaseH-like_sf"/>
</dbReference>
<dbReference type="GO" id="GO:0006310">
    <property type="term" value="P:DNA recombination"/>
    <property type="evidence" value="ECO:0007669"/>
    <property type="project" value="UniProtKB-KW"/>
</dbReference>
<dbReference type="Gene3D" id="3.30.420.10">
    <property type="entry name" value="Ribonuclease H-like superfamily/Ribonuclease H"/>
    <property type="match status" value="1"/>
</dbReference>
<dbReference type="GO" id="GO:0016787">
    <property type="term" value="F:hydrolase activity"/>
    <property type="evidence" value="ECO:0007669"/>
    <property type="project" value="UniProtKB-KW"/>
</dbReference>
<dbReference type="InterPro" id="IPR036397">
    <property type="entry name" value="RNaseH_sf"/>
</dbReference>
<evidence type="ECO:0000256" key="1">
    <source>
        <dbReference type="ARBA" id="ARBA00009518"/>
    </source>
</evidence>
<evidence type="ECO:0000256" key="5">
    <source>
        <dbReference type="ARBA" id="ARBA00022759"/>
    </source>
</evidence>
<dbReference type="Proteomes" id="UP000465778">
    <property type="component" value="Unassembled WGS sequence"/>
</dbReference>
<accession>A0A800N7X6</accession>
<evidence type="ECO:0000256" key="3">
    <source>
        <dbReference type="ARBA" id="ARBA00022722"/>
    </source>
</evidence>
<evidence type="ECO:0000313" key="12">
    <source>
        <dbReference type="EMBL" id="KAF0821225.1"/>
    </source>
</evidence>
<comment type="caution">
    <text evidence="12">The sequence shown here is derived from an EMBL/GenBank/DDBJ whole genome shotgun (WGS) entry which is preliminary data.</text>
</comment>
<name>A0A800N7X6_CYTFI</name>
<dbReference type="Pfam" id="PF02075">
    <property type="entry name" value="RuvC"/>
    <property type="match status" value="1"/>
</dbReference>
<evidence type="ECO:0000256" key="11">
    <source>
        <dbReference type="ARBA" id="ARBA00023204"/>
    </source>
</evidence>
<gene>
    <name evidence="12" type="ORF">KIS1582_5067</name>
</gene>
<keyword evidence="2" id="KW-0963">Cytoplasm</keyword>
<keyword evidence="8" id="KW-0460">Magnesium</keyword>
<sequence length="154" mass="17245">MQLTNESTIMGIDASLTSTGVAITTFEQKIVILHTIKTNADTPIHKRIHFVYMELEKIIDENYVQLILCENNYTGGSKEVNWVIGIIFLIAANKGIEIKTYAPTSIKKAITGNGRASKKEIKPAIHKIYGELRTNEHVRDALAIIHCYFAKEEG</sequence>
<dbReference type="GO" id="GO:0003677">
    <property type="term" value="F:DNA binding"/>
    <property type="evidence" value="ECO:0007669"/>
    <property type="project" value="UniProtKB-KW"/>
</dbReference>
<keyword evidence="5" id="KW-0255">Endonuclease</keyword>
<evidence type="ECO:0000256" key="9">
    <source>
        <dbReference type="ARBA" id="ARBA00023125"/>
    </source>
</evidence>
<dbReference type="RefSeq" id="WP_159347366.1">
    <property type="nucleotide sequence ID" value="NZ_JBALOT010000012.1"/>
</dbReference>
<evidence type="ECO:0000256" key="2">
    <source>
        <dbReference type="ARBA" id="ARBA00022490"/>
    </source>
</evidence>
<evidence type="ECO:0000313" key="13">
    <source>
        <dbReference type="Proteomes" id="UP000465778"/>
    </source>
</evidence>
<organism evidence="12 13">
    <name type="scientific">Cytobacillus firmus</name>
    <name type="common">Bacillus firmus</name>
    <dbReference type="NCBI Taxonomy" id="1399"/>
    <lineage>
        <taxon>Bacteria</taxon>
        <taxon>Bacillati</taxon>
        <taxon>Bacillota</taxon>
        <taxon>Bacilli</taxon>
        <taxon>Bacillales</taxon>
        <taxon>Bacillaceae</taxon>
        <taxon>Cytobacillus</taxon>
    </lineage>
</organism>
<keyword evidence="4" id="KW-0479">Metal-binding</keyword>